<dbReference type="AlphaFoldDB" id="A0A1F7FD19"/>
<evidence type="ECO:0000313" key="4">
    <source>
        <dbReference type="Proteomes" id="UP000179243"/>
    </source>
</evidence>
<evidence type="ECO:0000313" key="3">
    <source>
        <dbReference type="EMBL" id="OGK04590.1"/>
    </source>
</evidence>
<accession>A0A1F7FD19</accession>
<gene>
    <name evidence="3" type="ORF">A2519_20605</name>
</gene>
<keyword evidence="1" id="KW-0175">Coiled coil</keyword>
<feature type="region of interest" description="Disordered" evidence="2">
    <location>
        <begin position="208"/>
        <end position="227"/>
    </location>
</feature>
<evidence type="ECO:0000256" key="2">
    <source>
        <dbReference type="SAM" id="MobiDB-lite"/>
    </source>
</evidence>
<protein>
    <submittedName>
        <fullName evidence="3">Uncharacterized protein</fullName>
    </submittedName>
</protein>
<name>A0A1F7FD19_UNCRA</name>
<organism evidence="3 4">
    <name type="scientific">Candidatus Raymondbacteria bacterium RIFOXYD12_FULL_49_13</name>
    <dbReference type="NCBI Taxonomy" id="1817890"/>
    <lineage>
        <taxon>Bacteria</taxon>
        <taxon>Raymondiibacteriota</taxon>
    </lineage>
</organism>
<dbReference type="Proteomes" id="UP000179243">
    <property type="component" value="Unassembled WGS sequence"/>
</dbReference>
<reference evidence="3 4" key="1">
    <citation type="journal article" date="2016" name="Nat. Commun.">
        <title>Thousands of microbial genomes shed light on interconnected biogeochemical processes in an aquifer system.</title>
        <authorList>
            <person name="Anantharaman K."/>
            <person name="Brown C.T."/>
            <person name="Hug L.A."/>
            <person name="Sharon I."/>
            <person name="Castelle C.J."/>
            <person name="Probst A.J."/>
            <person name="Thomas B.C."/>
            <person name="Singh A."/>
            <person name="Wilkins M.J."/>
            <person name="Karaoz U."/>
            <person name="Brodie E.L."/>
            <person name="Williams K.H."/>
            <person name="Hubbard S.S."/>
            <person name="Banfield J.F."/>
        </authorList>
    </citation>
    <scope>NUCLEOTIDE SEQUENCE [LARGE SCALE GENOMIC DNA]</scope>
</reference>
<feature type="coiled-coil region" evidence="1">
    <location>
        <begin position="116"/>
        <end position="160"/>
    </location>
</feature>
<proteinExistence type="predicted"/>
<dbReference type="EMBL" id="MFYX01000067">
    <property type="protein sequence ID" value="OGK04590.1"/>
    <property type="molecule type" value="Genomic_DNA"/>
</dbReference>
<comment type="caution">
    <text evidence="3">The sequence shown here is derived from an EMBL/GenBank/DDBJ whole genome shotgun (WGS) entry which is preliminary data.</text>
</comment>
<evidence type="ECO:0000256" key="1">
    <source>
        <dbReference type="SAM" id="Coils"/>
    </source>
</evidence>
<sequence length="386" mass="44409">MEENEKRWVPSPITINGPASPVAGNNRIFDALKKAETERGQENMFDISGRMIEREKENSKRALEELWLLKKSGREEDAKTIDMLIDYYQKKIDNVREKEERLKSIGKESVKLIDEKRKWQKDLAQIIQELEECTQEIDFLRAKQEKLRLKEKEVKEKSETLFQKLSTNEKEVIDSLYTVIILKDEVATAQVVSAASPNQTPIETLSKQETVQAPAEETQAEPQGPLPSIYKTYKQVEQTRFPKSVVKTDRGRILGEYYYDPKVYKNARKYVFNGRYLVDQLIKGIDLFKTDESNESIIADMVLMASDIQNRITSRPNIYFEVSTNEILNINSLKELIDDLNAKALTNVATFCTRYMKKVEVLGQNYEKMLAEQLANLSAKVSDAGA</sequence>